<accession>A0A0H2RXF5</accession>
<evidence type="ECO:0000259" key="2">
    <source>
        <dbReference type="Pfam" id="PF20415"/>
    </source>
</evidence>
<proteinExistence type="predicted"/>
<feature type="domain" description="DUF6699" evidence="2">
    <location>
        <begin position="55"/>
        <end position="111"/>
    </location>
</feature>
<dbReference type="InParanoid" id="A0A0H2RXF5"/>
<organism evidence="3 4">
    <name type="scientific">Schizopora paradoxa</name>
    <dbReference type="NCBI Taxonomy" id="27342"/>
    <lineage>
        <taxon>Eukaryota</taxon>
        <taxon>Fungi</taxon>
        <taxon>Dikarya</taxon>
        <taxon>Basidiomycota</taxon>
        <taxon>Agaricomycotina</taxon>
        <taxon>Agaricomycetes</taxon>
        <taxon>Hymenochaetales</taxon>
        <taxon>Schizoporaceae</taxon>
        <taxon>Schizopora</taxon>
    </lineage>
</organism>
<gene>
    <name evidence="3" type="ORF">SCHPADRAFT_903586</name>
</gene>
<evidence type="ECO:0000256" key="1">
    <source>
        <dbReference type="SAM" id="MobiDB-lite"/>
    </source>
</evidence>
<dbReference type="AlphaFoldDB" id="A0A0H2RXF5"/>
<sequence>MLRAIVREMPIREIRQPSTRTGPLPSSAPRSPCPIRRASPSTTSKRACIRSQAPVTLAEKISEKDVYEANMAFTRRCRALGSDFERERNQSVKRCDFLRDKIVLTGFSQVKSGDGTTFKLILKPAKKPFLVSFSVNPFSSASWGYFG</sequence>
<dbReference type="InterPro" id="IPR046522">
    <property type="entry name" value="DUF6699"/>
</dbReference>
<feature type="region of interest" description="Disordered" evidence="1">
    <location>
        <begin position="8"/>
        <end position="47"/>
    </location>
</feature>
<name>A0A0H2RXF5_9AGAM</name>
<protein>
    <recommendedName>
        <fullName evidence="2">DUF6699 domain-containing protein</fullName>
    </recommendedName>
</protein>
<dbReference type="Proteomes" id="UP000053477">
    <property type="component" value="Unassembled WGS sequence"/>
</dbReference>
<dbReference type="Pfam" id="PF20415">
    <property type="entry name" value="DUF6699"/>
    <property type="match status" value="1"/>
</dbReference>
<dbReference type="EMBL" id="KQ085948">
    <property type="protein sequence ID" value="KLO14158.1"/>
    <property type="molecule type" value="Genomic_DNA"/>
</dbReference>
<reference evidence="3 4" key="1">
    <citation type="submission" date="2015-04" db="EMBL/GenBank/DDBJ databases">
        <title>Complete genome sequence of Schizopora paradoxa KUC8140, a cosmopolitan wood degrader in East Asia.</title>
        <authorList>
            <consortium name="DOE Joint Genome Institute"/>
            <person name="Min B."/>
            <person name="Park H."/>
            <person name="Jang Y."/>
            <person name="Kim J.-J."/>
            <person name="Kim K.H."/>
            <person name="Pangilinan J."/>
            <person name="Lipzen A."/>
            <person name="Riley R."/>
            <person name="Grigoriev I.V."/>
            <person name="Spatafora J.W."/>
            <person name="Choi I.-G."/>
        </authorList>
    </citation>
    <scope>NUCLEOTIDE SEQUENCE [LARGE SCALE GENOMIC DNA]</scope>
    <source>
        <strain evidence="3 4">KUC8140</strain>
    </source>
</reference>
<keyword evidence="4" id="KW-1185">Reference proteome</keyword>
<evidence type="ECO:0000313" key="3">
    <source>
        <dbReference type="EMBL" id="KLO14158.1"/>
    </source>
</evidence>
<evidence type="ECO:0000313" key="4">
    <source>
        <dbReference type="Proteomes" id="UP000053477"/>
    </source>
</evidence>
<dbReference type="OrthoDB" id="3251728at2759"/>